<evidence type="ECO:0000259" key="1">
    <source>
        <dbReference type="Pfam" id="PF04149"/>
    </source>
</evidence>
<keyword evidence="3" id="KW-1185">Reference proteome</keyword>
<reference evidence="2 3" key="1">
    <citation type="submission" date="2023-06" db="EMBL/GenBank/DDBJ databases">
        <authorList>
            <person name="Oyuntsetseg B."/>
            <person name="Kim S.B."/>
        </authorList>
    </citation>
    <scope>NUCLEOTIDE SEQUENCE [LARGE SCALE GENOMIC DNA]</scope>
    <source>
        <strain evidence="2 3">2-2</strain>
    </source>
</reference>
<organism evidence="2 3">
    <name type="scientific">Amycolatopsis nalaikhensis</name>
    <dbReference type="NCBI Taxonomy" id="715472"/>
    <lineage>
        <taxon>Bacteria</taxon>
        <taxon>Bacillati</taxon>
        <taxon>Actinomycetota</taxon>
        <taxon>Actinomycetes</taxon>
        <taxon>Pseudonocardiales</taxon>
        <taxon>Pseudonocardiaceae</taxon>
        <taxon>Amycolatopsis</taxon>
    </lineage>
</organism>
<evidence type="ECO:0000313" key="3">
    <source>
        <dbReference type="Proteomes" id="UP001227101"/>
    </source>
</evidence>
<sequence>MTTSARHQAHRHTGWFKSSFSPSQSGCVEVRFLGTAVQVRDTKDHGAGPILSVDIAAWPGFIAEVTGAAATDSNDALRIEHCSAGGARLHSLDGTTTLLYTDDEWIAFTAGAAHGEFAVPAVA</sequence>
<dbReference type="Pfam" id="PF04149">
    <property type="entry name" value="DUF397"/>
    <property type="match status" value="1"/>
</dbReference>
<name>A0ABY8XYB6_9PSEU</name>
<dbReference type="EMBL" id="CP127173">
    <property type="protein sequence ID" value="WIV60695.1"/>
    <property type="molecule type" value="Genomic_DNA"/>
</dbReference>
<accession>A0ABY8XYB6</accession>
<feature type="domain" description="DUF397" evidence="1">
    <location>
        <begin position="14"/>
        <end position="65"/>
    </location>
</feature>
<evidence type="ECO:0000313" key="2">
    <source>
        <dbReference type="EMBL" id="WIV60695.1"/>
    </source>
</evidence>
<dbReference type="Proteomes" id="UP001227101">
    <property type="component" value="Chromosome"/>
</dbReference>
<protein>
    <submittedName>
        <fullName evidence="2">DUF397 domain-containing protein</fullName>
    </submittedName>
</protein>
<dbReference type="RefSeq" id="WP_285458302.1">
    <property type="nucleotide sequence ID" value="NZ_CP127173.1"/>
</dbReference>
<dbReference type="InterPro" id="IPR007278">
    <property type="entry name" value="DUF397"/>
</dbReference>
<gene>
    <name evidence="2" type="ORF">QP939_19815</name>
</gene>
<proteinExistence type="predicted"/>